<evidence type="ECO:0000313" key="2">
    <source>
        <dbReference type="Proteomes" id="UP000475862"/>
    </source>
</evidence>
<dbReference type="AlphaFoldDB" id="A0A6G0TGQ9"/>
<gene>
    <name evidence="1" type="ORF">AGLY_010390</name>
</gene>
<sequence>MFAQVQVPEPDDSDDAVTRPHGGVRVVYVFLLLPHDDGHVERYAVHVDDDAEHAVEHAQRQRHLEQAIDAGEQFHARAVDGPQVAYVGRAERGYAQPAGCGHGSTTAAAAAGRGHGRQAPPARVFGLVHQRLDVVVQGAEPEIQRHAHQVEELFDDHARDVRQRREQTDQFGRTEREPARFVSATTSHTCFDFIVCYIATMFCIKYYIYSETIYHENERHKLNVRSINEFQLFSKNGNCIIFYKVQKYNPNVNHTIRSKCSLYPAGKPCCVCARSVPVDDHRPRRRSVHLLVRDQDEVHGEFVGDEQDDGVRGEVLPGTGDVAQPAQVEEALVGGA</sequence>
<dbReference type="Proteomes" id="UP000475862">
    <property type="component" value="Unassembled WGS sequence"/>
</dbReference>
<proteinExistence type="predicted"/>
<comment type="caution">
    <text evidence="1">The sequence shown here is derived from an EMBL/GenBank/DDBJ whole genome shotgun (WGS) entry which is preliminary data.</text>
</comment>
<dbReference type="EMBL" id="VYZN01000040">
    <property type="protein sequence ID" value="KAE9532188.1"/>
    <property type="molecule type" value="Genomic_DNA"/>
</dbReference>
<name>A0A6G0TGQ9_APHGL</name>
<organism evidence="1 2">
    <name type="scientific">Aphis glycines</name>
    <name type="common">Soybean aphid</name>
    <dbReference type="NCBI Taxonomy" id="307491"/>
    <lineage>
        <taxon>Eukaryota</taxon>
        <taxon>Metazoa</taxon>
        <taxon>Ecdysozoa</taxon>
        <taxon>Arthropoda</taxon>
        <taxon>Hexapoda</taxon>
        <taxon>Insecta</taxon>
        <taxon>Pterygota</taxon>
        <taxon>Neoptera</taxon>
        <taxon>Paraneoptera</taxon>
        <taxon>Hemiptera</taxon>
        <taxon>Sternorrhyncha</taxon>
        <taxon>Aphidomorpha</taxon>
        <taxon>Aphidoidea</taxon>
        <taxon>Aphididae</taxon>
        <taxon>Aphidini</taxon>
        <taxon>Aphis</taxon>
        <taxon>Aphis</taxon>
    </lineage>
</organism>
<protein>
    <submittedName>
        <fullName evidence="1">Uncharacterized protein</fullName>
    </submittedName>
</protein>
<reference evidence="1 2" key="1">
    <citation type="submission" date="2019-08" db="EMBL/GenBank/DDBJ databases">
        <title>The genome of the soybean aphid Biotype 1, its phylome, world population structure and adaptation to the North American continent.</title>
        <authorList>
            <person name="Giordano R."/>
            <person name="Donthu R.K."/>
            <person name="Hernandez A.G."/>
            <person name="Wright C.L."/>
            <person name="Zimin A.V."/>
        </authorList>
    </citation>
    <scope>NUCLEOTIDE SEQUENCE [LARGE SCALE GENOMIC DNA]</scope>
    <source>
        <tissue evidence="1">Whole aphids</tissue>
    </source>
</reference>
<accession>A0A6G0TGQ9</accession>
<evidence type="ECO:0000313" key="1">
    <source>
        <dbReference type="EMBL" id="KAE9532188.1"/>
    </source>
</evidence>
<keyword evidence="2" id="KW-1185">Reference proteome</keyword>